<dbReference type="InterPro" id="IPR008274">
    <property type="entry name" value="AldOxase/xan_DH_MoCoBD1"/>
</dbReference>
<accession>A0A4S4NPI2</accession>
<dbReference type="EMBL" id="SRKY01000001">
    <property type="protein sequence ID" value="THH38130.1"/>
    <property type="molecule type" value="Genomic_DNA"/>
</dbReference>
<sequence>MDKRAGLDPLQFRLNGRTVLIEVAPDARLSDVLRDDCGVKDVKVGCDAGDCGACTVLVDGAPVCACLTPARRVERQQIETLSGLVKNDSLTRKLAASFEAHGAAQCGICTPGMIVSASALLREVPEPTPDMVEDALGGVLCRCTGYRKIIDAVVSTHREPAPAPALTGPGHTGAAIPRVDGNAKVSGRERFGDDVAPPNALHLRIVRSPYHHARFTLGDIAGWATRIPGIETVLTARDIPGRNLFGVIPGFIDQPVFAESTCRFRGEAIAAIVGTAEAIAGLDLSGFPVTWTELPASLTPQEAQAPGASLLHDGHARNVMCGGFVSHGDASAGFDGADVTVAAEFSTAFVEHAYIEPEAGYARVADGRVEVFCCTQAPFMNLEGLMDILALPRSRIRIRPTGVGGGFGSKLDLTVQPYLALAALKTGRQVRMAYSRTESMQSSTKRHPSRISARIGADKDGTLRAMQFDGVFNTGAYASWGPTVANRVPIHASGPYRIPNYRAEAQGVYTNCPPAGAFRGFGVPQSAVAQESLLDMLADKLGMDRLDLRIQNALENGVPTVCGQVFDTGVGIRACLEALRPAWQAERQALAANRLPNGLLRGVGIGAGWYGCGNTSMPNPSTIKAGLTADGTLVLHQGAVDIGQGSNTVITQIFARAFGVPTASVRLLGGDTDFTPDAGKTSASRQTFVSGNAAQRAGEGLRRQVLERVNASETAQISLEQGLIRVTDEDRTHDIVPAQLPTDEDGYVLQAEGYYDPPTAPLDKNGQGAPYAQFGYAAHLAVVEVDPAYGTSKVIRIVAAHDVGHAINPLLVEGQIEGGVAQGLGMALMEEYHPGRTENLHDYLIPTIGDVPPIETRIIEEPDAHGPYGAKGLGEHALIPTAPAILNAIADATGVRMTELPVTPARLRAKLRQAGHG</sequence>
<dbReference type="PANTHER" id="PTHR11908">
    <property type="entry name" value="XANTHINE DEHYDROGENASE"/>
    <property type="match status" value="1"/>
</dbReference>
<dbReference type="CDD" id="cd00207">
    <property type="entry name" value="fer2"/>
    <property type="match status" value="1"/>
</dbReference>
<comment type="caution">
    <text evidence="6">The sequence shown here is derived from an EMBL/GenBank/DDBJ whole genome shotgun (WGS) entry which is preliminary data.</text>
</comment>
<keyword evidence="7" id="KW-1185">Reference proteome</keyword>
<dbReference type="InterPro" id="IPR002888">
    <property type="entry name" value="2Fe-2S-bd"/>
</dbReference>
<evidence type="ECO:0000256" key="2">
    <source>
        <dbReference type="ARBA" id="ARBA00022723"/>
    </source>
</evidence>
<dbReference type="RefSeq" id="WP_136461022.1">
    <property type="nucleotide sequence ID" value="NZ_SRKY01000001.1"/>
</dbReference>
<dbReference type="Gene3D" id="3.10.20.30">
    <property type="match status" value="1"/>
</dbReference>
<feature type="domain" description="2Fe-2S ferredoxin-type" evidence="5">
    <location>
        <begin position="8"/>
        <end position="84"/>
    </location>
</feature>
<evidence type="ECO:0000313" key="7">
    <source>
        <dbReference type="Proteomes" id="UP000306602"/>
    </source>
</evidence>
<dbReference type="SUPFAM" id="SSF54665">
    <property type="entry name" value="CO dehydrogenase molybdoprotein N-domain-like"/>
    <property type="match status" value="1"/>
</dbReference>
<dbReference type="Proteomes" id="UP000306602">
    <property type="component" value="Unassembled WGS sequence"/>
</dbReference>
<dbReference type="Pfam" id="PF02738">
    <property type="entry name" value="MoCoBD_1"/>
    <property type="match status" value="1"/>
</dbReference>
<comment type="similarity">
    <text evidence="1">Belongs to the xanthine dehydrogenase family.</text>
</comment>
<dbReference type="AlphaFoldDB" id="A0A4S4NPI2"/>
<dbReference type="InterPro" id="IPR006058">
    <property type="entry name" value="2Fe2S_fd_BS"/>
</dbReference>
<dbReference type="PANTHER" id="PTHR11908:SF157">
    <property type="entry name" value="XANTHINE DEHYDROGENASE SUBUNIT D-RELATED"/>
    <property type="match status" value="1"/>
</dbReference>
<dbReference type="Gene3D" id="1.10.150.120">
    <property type="entry name" value="[2Fe-2S]-binding domain"/>
    <property type="match status" value="1"/>
</dbReference>
<reference evidence="6 7" key="1">
    <citation type="submission" date="2019-04" db="EMBL/GenBank/DDBJ databases">
        <title>Shimia ponticola sp. nov., isolated from seawater.</title>
        <authorList>
            <person name="Kim Y.-O."/>
            <person name="Yoon J.-H."/>
        </authorList>
    </citation>
    <scope>NUCLEOTIDE SEQUENCE [LARGE SCALE GENOMIC DNA]</scope>
    <source>
        <strain evidence="6 7">MYP11</strain>
    </source>
</reference>
<keyword evidence="3" id="KW-0560">Oxidoreductase</keyword>
<dbReference type="InterPro" id="IPR036884">
    <property type="entry name" value="2Fe-2S-bd_dom_sf"/>
</dbReference>
<dbReference type="GO" id="GO:0051537">
    <property type="term" value="F:2 iron, 2 sulfur cluster binding"/>
    <property type="evidence" value="ECO:0007669"/>
    <property type="project" value="InterPro"/>
</dbReference>
<dbReference type="InterPro" id="IPR036856">
    <property type="entry name" value="Ald_Oxase/Xan_DH_a/b_sf"/>
</dbReference>
<name>A0A4S4NPI2_9RHOB</name>
<dbReference type="GO" id="GO:0005506">
    <property type="term" value="F:iron ion binding"/>
    <property type="evidence" value="ECO:0007669"/>
    <property type="project" value="InterPro"/>
</dbReference>
<proteinExistence type="inferred from homology"/>
<evidence type="ECO:0000313" key="6">
    <source>
        <dbReference type="EMBL" id="THH38130.1"/>
    </source>
</evidence>
<gene>
    <name evidence="6" type="ORF">E4Z66_00700</name>
</gene>
<protein>
    <submittedName>
        <fullName evidence="6">2Fe-2S iron-sulfur cluster binding domain-containing protein</fullName>
    </submittedName>
</protein>
<dbReference type="SUPFAM" id="SSF56003">
    <property type="entry name" value="Molybdenum cofactor-binding domain"/>
    <property type="match status" value="1"/>
</dbReference>
<dbReference type="Pfam" id="PF00111">
    <property type="entry name" value="Fer2"/>
    <property type="match status" value="1"/>
</dbReference>
<dbReference type="SUPFAM" id="SSF54292">
    <property type="entry name" value="2Fe-2S ferredoxin-like"/>
    <property type="match status" value="1"/>
</dbReference>
<evidence type="ECO:0000256" key="1">
    <source>
        <dbReference type="ARBA" id="ARBA00006849"/>
    </source>
</evidence>
<dbReference type="InterPro" id="IPR016208">
    <property type="entry name" value="Ald_Oxase/xanthine_DH-like"/>
</dbReference>
<dbReference type="InterPro" id="IPR036010">
    <property type="entry name" value="2Fe-2S_ferredoxin-like_sf"/>
</dbReference>
<dbReference type="InterPro" id="IPR001041">
    <property type="entry name" value="2Fe-2S_ferredoxin-type"/>
</dbReference>
<dbReference type="Pfam" id="PF01799">
    <property type="entry name" value="Fer2_2"/>
    <property type="match status" value="1"/>
</dbReference>
<dbReference type="PROSITE" id="PS00197">
    <property type="entry name" value="2FE2S_FER_1"/>
    <property type="match status" value="1"/>
</dbReference>
<dbReference type="OrthoDB" id="9763985at2"/>
<dbReference type="InterPro" id="IPR046867">
    <property type="entry name" value="AldOxase/xan_DH_MoCoBD2"/>
</dbReference>
<dbReference type="InterPro" id="IPR000674">
    <property type="entry name" value="Ald_Oxase/Xan_DH_a/b"/>
</dbReference>
<evidence type="ECO:0000256" key="4">
    <source>
        <dbReference type="ARBA" id="ARBA00023004"/>
    </source>
</evidence>
<evidence type="ECO:0000256" key="3">
    <source>
        <dbReference type="ARBA" id="ARBA00023002"/>
    </source>
</evidence>
<keyword evidence="2" id="KW-0479">Metal-binding</keyword>
<dbReference type="GO" id="GO:0016491">
    <property type="term" value="F:oxidoreductase activity"/>
    <property type="evidence" value="ECO:0007669"/>
    <property type="project" value="UniProtKB-KW"/>
</dbReference>
<dbReference type="SMART" id="SM01008">
    <property type="entry name" value="Ald_Xan_dh_C"/>
    <property type="match status" value="1"/>
</dbReference>
<dbReference type="Pfam" id="PF01315">
    <property type="entry name" value="Ald_Xan_dh_C"/>
    <property type="match status" value="1"/>
</dbReference>
<organism evidence="6 7">
    <name type="scientific">Aliishimia ponticola</name>
    <dbReference type="NCBI Taxonomy" id="2499833"/>
    <lineage>
        <taxon>Bacteria</taxon>
        <taxon>Pseudomonadati</taxon>
        <taxon>Pseudomonadota</taxon>
        <taxon>Alphaproteobacteria</taxon>
        <taxon>Rhodobacterales</taxon>
        <taxon>Paracoccaceae</taxon>
        <taxon>Aliishimia</taxon>
    </lineage>
</organism>
<dbReference type="PROSITE" id="PS51085">
    <property type="entry name" value="2FE2S_FER_2"/>
    <property type="match status" value="1"/>
</dbReference>
<keyword evidence="4" id="KW-0408">Iron</keyword>
<dbReference type="Pfam" id="PF20256">
    <property type="entry name" value="MoCoBD_2"/>
    <property type="match status" value="1"/>
</dbReference>
<dbReference type="Gene3D" id="3.30.365.10">
    <property type="entry name" value="Aldehyde oxidase/xanthine dehydrogenase, molybdopterin binding domain"/>
    <property type="match status" value="4"/>
</dbReference>
<dbReference type="InterPro" id="IPR037165">
    <property type="entry name" value="AldOxase/xan_DH_Mopterin-bd_sf"/>
</dbReference>
<evidence type="ECO:0000259" key="5">
    <source>
        <dbReference type="PROSITE" id="PS51085"/>
    </source>
</evidence>
<dbReference type="Gene3D" id="3.90.1170.50">
    <property type="entry name" value="Aldehyde oxidase/xanthine dehydrogenase, a/b hammerhead"/>
    <property type="match status" value="1"/>
</dbReference>
<dbReference type="InterPro" id="IPR012675">
    <property type="entry name" value="Beta-grasp_dom_sf"/>
</dbReference>
<dbReference type="SUPFAM" id="SSF47741">
    <property type="entry name" value="CO dehydrogenase ISP C-domain like"/>
    <property type="match status" value="1"/>
</dbReference>